<organism evidence="2 3">
    <name type="scientific">Massilia aurea</name>
    <dbReference type="NCBI Taxonomy" id="373040"/>
    <lineage>
        <taxon>Bacteria</taxon>
        <taxon>Pseudomonadati</taxon>
        <taxon>Pseudomonadota</taxon>
        <taxon>Betaproteobacteria</taxon>
        <taxon>Burkholderiales</taxon>
        <taxon>Oxalobacteraceae</taxon>
        <taxon>Telluria group</taxon>
        <taxon>Massilia</taxon>
    </lineage>
</organism>
<gene>
    <name evidence="2" type="ORF">NM04_14970</name>
</gene>
<protein>
    <recommendedName>
        <fullName evidence="4">Lipoprotein</fullName>
    </recommendedName>
</protein>
<dbReference type="AlphaFoldDB" id="A0A422QJ81"/>
<comment type="caution">
    <text evidence="2">The sequence shown here is derived from an EMBL/GenBank/DDBJ whole genome shotgun (WGS) entry which is preliminary data.</text>
</comment>
<reference evidence="2" key="1">
    <citation type="submission" date="2014-10" db="EMBL/GenBank/DDBJ databases">
        <title>Massilia sp. genome.</title>
        <authorList>
            <person name="Xu B."/>
            <person name="Dai L."/>
            <person name="Huang Z."/>
        </authorList>
    </citation>
    <scope>NUCLEOTIDE SEQUENCE [LARGE SCALE GENOMIC DNA]</scope>
    <source>
        <strain evidence="2">CFS-1</strain>
    </source>
</reference>
<keyword evidence="3" id="KW-1185">Reference proteome</keyword>
<name>A0A422QJ81_9BURK</name>
<feature type="chain" id="PRO_5018972883" description="Lipoprotein" evidence="1">
    <location>
        <begin position="22"/>
        <end position="99"/>
    </location>
</feature>
<feature type="signal peptide" evidence="1">
    <location>
        <begin position="1"/>
        <end position="21"/>
    </location>
</feature>
<dbReference type="OrthoDB" id="8781411at2"/>
<dbReference type="EMBL" id="JSAB01000148">
    <property type="protein sequence ID" value="RNF30037.1"/>
    <property type="molecule type" value="Genomic_DNA"/>
</dbReference>
<evidence type="ECO:0000313" key="2">
    <source>
        <dbReference type="EMBL" id="RNF30037.1"/>
    </source>
</evidence>
<dbReference type="RefSeq" id="WP_123070294.1">
    <property type="nucleotide sequence ID" value="NZ_JSAB01000148.1"/>
</dbReference>
<accession>A0A422QJ81</accession>
<sequence length="99" mass="10203">MDASMVCVRAAFIAVTAIALAACSGGPSESDVRDAMIKQAEASGVRMVAPDYKETIAKVKLVGCEKAERGGFDCDVSTAQGSVANARFVKTDAGWSVAN</sequence>
<evidence type="ECO:0000256" key="1">
    <source>
        <dbReference type="SAM" id="SignalP"/>
    </source>
</evidence>
<keyword evidence="1" id="KW-0732">Signal</keyword>
<evidence type="ECO:0008006" key="4">
    <source>
        <dbReference type="Google" id="ProtNLM"/>
    </source>
</evidence>
<dbReference type="Proteomes" id="UP000283254">
    <property type="component" value="Unassembled WGS sequence"/>
</dbReference>
<evidence type="ECO:0000313" key="3">
    <source>
        <dbReference type="Proteomes" id="UP000283254"/>
    </source>
</evidence>
<proteinExistence type="predicted"/>